<dbReference type="Proteomes" id="UP000256977">
    <property type="component" value="Unassembled WGS sequence"/>
</dbReference>
<dbReference type="PANTHER" id="PTHR43280:SF2">
    <property type="entry name" value="HTH-TYPE TRANSCRIPTIONAL REGULATOR EXSA"/>
    <property type="match status" value="1"/>
</dbReference>
<evidence type="ECO:0000259" key="4">
    <source>
        <dbReference type="PROSITE" id="PS01124"/>
    </source>
</evidence>
<dbReference type="GO" id="GO:0043565">
    <property type="term" value="F:sequence-specific DNA binding"/>
    <property type="evidence" value="ECO:0007669"/>
    <property type="project" value="InterPro"/>
</dbReference>
<name>A0A3D9KPL9_9BACL</name>
<keyword evidence="2 5" id="KW-0238">DNA-binding</keyword>
<reference evidence="5 6" key="1">
    <citation type="submission" date="2018-07" db="EMBL/GenBank/DDBJ databases">
        <title>Genomic Encyclopedia of Type Strains, Phase III (KMG-III): the genomes of soil and plant-associated and newly described type strains.</title>
        <authorList>
            <person name="Whitman W."/>
        </authorList>
    </citation>
    <scope>NUCLEOTIDE SEQUENCE [LARGE SCALE GENOMIC DNA]</scope>
    <source>
        <strain evidence="5 6">CECT 7287</strain>
    </source>
</reference>
<dbReference type="SUPFAM" id="SSF46689">
    <property type="entry name" value="Homeodomain-like"/>
    <property type="match status" value="2"/>
</dbReference>
<dbReference type="Pfam" id="PF12833">
    <property type="entry name" value="HTH_18"/>
    <property type="match status" value="1"/>
</dbReference>
<keyword evidence="1" id="KW-0805">Transcription regulation</keyword>
<dbReference type="PANTHER" id="PTHR43280">
    <property type="entry name" value="ARAC-FAMILY TRANSCRIPTIONAL REGULATOR"/>
    <property type="match status" value="1"/>
</dbReference>
<dbReference type="Gene3D" id="2.60.120.10">
    <property type="entry name" value="Jelly Rolls"/>
    <property type="match status" value="1"/>
</dbReference>
<dbReference type="InterPro" id="IPR014710">
    <property type="entry name" value="RmlC-like_jellyroll"/>
</dbReference>
<dbReference type="SMART" id="SM00342">
    <property type="entry name" value="HTH_ARAC"/>
    <property type="match status" value="1"/>
</dbReference>
<evidence type="ECO:0000256" key="1">
    <source>
        <dbReference type="ARBA" id="ARBA00023015"/>
    </source>
</evidence>
<dbReference type="Gene3D" id="1.10.10.60">
    <property type="entry name" value="Homeodomain-like"/>
    <property type="match status" value="2"/>
</dbReference>
<dbReference type="EMBL" id="QRDZ01000002">
    <property type="protein sequence ID" value="RED87877.1"/>
    <property type="molecule type" value="Genomic_DNA"/>
</dbReference>
<dbReference type="InterPro" id="IPR037923">
    <property type="entry name" value="HTH-like"/>
</dbReference>
<dbReference type="GO" id="GO:0003700">
    <property type="term" value="F:DNA-binding transcription factor activity"/>
    <property type="evidence" value="ECO:0007669"/>
    <property type="project" value="InterPro"/>
</dbReference>
<proteinExistence type="predicted"/>
<evidence type="ECO:0000313" key="6">
    <source>
        <dbReference type="Proteomes" id="UP000256977"/>
    </source>
</evidence>
<dbReference type="RefSeq" id="WP_116059256.1">
    <property type="nucleotide sequence ID" value="NZ_QRDZ01000002.1"/>
</dbReference>
<evidence type="ECO:0000313" key="5">
    <source>
        <dbReference type="EMBL" id="RED87877.1"/>
    </source>
</evidence>
<dbReference type="PROSITE" id="PS01124">
    <property type="entry name" value="HTH_ARAC_FAMILY_2"/>
    <property type="match status" value="1"/>
</dbReference>
<dbReference type="InterPro" id="IPR009057">
    <property type="entry name" value="Homeodomain-like_sf"/>
</dbReference>
<dbReference type="OrthoDB" id="625043at2"/>
<dbReference type="SUPFAM" id="SSF51215">
    <property type="entry name" value="Regulatory protein AraC"/>
    <property type="match status" value="1"/>
</dbReference>
<keyword evidence="3" id="KW-0804">Transcription</keyword>
<keyword evidence="6" id="KW-1185">Reference proteome</keyword>
<protein>
    <submittedName>
        <fullName evidence="5">AraC-like DNA-binding protein</fullName>
    </submittedName>
</protein>
<dbReference type="CDD" id="cd02208">
    <property type="entry name" value="cupin_RmlC-like"/>
    <property type="match status" value="1"/>
</dbReference>
<evidence type="ECO:0000256" key="3">
    <source>
        <dbReference type="ARBA" id="ARBA00023163"/>
    </source>
</evidence>
<evidence type="ECO:0000256" key="2">
    <source>
        <dbReference type="ARBA" id="ARBA00023125"/>
    </source>
</evidence>
<dbReference type="AlphaFoldDB" id="A0A3D9KPL9"/>
<gene>
    <name evidence="5" type="ORF">DFP98_102359</name>
</gene>
<comment type="caution">
    <text evidence="5">The sequence shown here is derived from an EMBL/GenBank/DDBJ whole genome shotgun (WGS) entry which is preliminary data.</text>
</comment>
<feature type="domain" description="HTH araC/xylS-type" evidence="4">
    <location>
        <begin position="196"/>
        <end position="294"/>
    </location>
</feature>
<sequence>MTLALGKPASALELSPSVHWAQRHYRSPSFQWRRRIYDYELLFVVRGELLVTLRDEGISFPVQANAFLFLQAGSHHEIQVRSEPDAELLGIHFDFFDELEVRQDRDIIVDEQDVRSASFCALPLIDGAPALPSDRAIAAPGHVASLMEFIIQEWNGRLPGYELLCKSLLLQAIGLLMRHKDAESRAPHPKYEARLRTLVQQLEEQYARRWTNAEMAAYLNVHEDYMSRLFKDLLGRSPGSYLQSIRHHHAKRLLRETEDKIEAVALQVGYEDIHYFSRQFKKWEGMSAQQYRRFARLV</sequence>
<accession>A0A3D9KPL9</accession>
<organism evidence="5 6">
    <name type="scientific">Cohnella phaseoli</name>
    <dbReference type="NCBI Taxonomy" id="456490"/>
    <lineage>
        <taxon>Bacteria</taxon>
        <taxon>Bacillati</taxon>
        <taxon>Bacillota</taxon>
        <taxon>Bacilli</taxon>
        <taxon>Bacillales</taxon>
        <taxon>Paenibacillaceae</taxon>
        <taxon>Cohnella</taxon>
    </lineage>
</organism>
<dbReference type="InterPro" id="IPR018060">
    <property type="entry name" value="HTH_AraC"/>
</dbReference>